<keyword evidence="3" id="KW-1185">Reference proteome</keyword>
<dbReference type="SUPFAM" id="SSF50370">
    <property type="entry name" value="Ricin B-like lectins"/>
    <property type="match status" value="2"/>
</dbReference>
<dbReference type="Gene3D" id="2.80.10.50">
    <property type="match status" value="2"/>
</dbReference>
<dbReference type="RefSeq" id="WP_184734464.1">
    <property type="nucleotide sequence ID" value="NZ_BMRW01000002.1"/>
</dbReference>
<organism evidence="2 3">
    <name type="scientific">Streptomyces netropsis</name>
    <name type="common">Streptoverticillium netropsis</name>
    <dbReference type="NCBI Taxonomy" id="55404"/>
    <lineage>
        <taxon>Bacteria</taxon>
        <taxon>Bacillati</taxon>
        <taxon>Actinomycetota</taxon>
        <taxon>Actinomycetes</taxon>
        <taxon>Kitasatosporales</taxon>
        <taxon>Streptomycetaceae</taxon>
        <taxon>Streptomyces</taxon>
    </lineage>
</organism>
<dbReference type="EMBL" id="JACHJG010000006">
    <property type="protein sequence ID" value="MBB4887462.1"/>
    <property type="molecule type" value="Genomic_DNA"/>
</dbReference>
<sequence length="231" mass="25456">MGACSTACPPALTNQCNGGFAQRWDLEFNGTEAVRIRLPKGRCLSSLLDRRGHGKPLMFDCGTSSLQRWRLLSFGNEQYQIRGRMLVGEPRGLGGTRVCAHPHRTKPTSNEEKWIPEWVGAERLRMRDAATGLCIETDANVPNDGLLGLDLRACHGSRAQTWHVEPAAESTFRLRSDQRVLGTEPCLDLDQLAANTGSDIVNVNQCERGRASQRWFFASFDASAGPDVTGE</sequence>
<name>A0A7W7PF88_STRNE</name>
<dbReference type="Pfam" id="PF00652">
    <property type="entry name" value="Ricin_B_lectin"/>
    <property type="match status" value="1"/>
</dbReference>
<dbReference type="CDD" id="cd00161">
    <property type="entry name" value="beta-trefoil_Ricin-like"/>
    <property type="match status" value="1"/>
</dbReference>
<evidence type="ECO:0000259" key="1">
    <source>
        <dbReference type="Pfam" id="PF00652"/>
    </source>
</evidence>
<dbReference type="InterPro" id="IPR000772">
    <property type="entry name" value="Ricin_B_lectin"/>
</dbReference>
<gene>
    <name evidence="2" type="ORF">FHS38_003516</name>
</gene>
<accession>A0A7W7PF88</accession>
<dbReference type="InterPro" id="IPR035992">
    <property type="entry name" value="Ricin_B-like_lectins"/>
</dbReference>
<dbReference type="Proteomes" id="UP000556436">
    <property type="component" value="Unassembled WGS sequence"/>
</dbReference>
<dbReference type="PROSITE" id="PS50231">
    <property type="entry name" value="RICIN_B_LECTIN"/>
    <property type="match status" value="2"/>
</dbReference>
<feature type="domain" description="Ricin B lectin" evidence="1">
    <location>
        <begin position="125"/>
        <end position="218"/>
    </location>
</feature>
<dbReference type="AlphaFoldDB" id="A0A7W7PF88"/>
<proteinExistence type="predicted"/>
<evidence type="ECO:0000313" key="3">
    <source>
        <dbReference type="Proteomes" id="UP000556436"/>
    </source>
</evidence>
<comment type="caution">
    <text evidence="2">The sequence shown here is derived from an EMBL/GenBank/DDBJ whole genome shotgun (WGS) entry which is preliminary data.</text>
</comment>
<protein>
    <recommendedName>
        <fullName evidence="1">Ricin B lectin domain-containing protein</fullName>
    </recommendedName>
</protein>
<evidence type="ECO:0000313" key="2">
    <source>
        <dbReference type="EMBL" id="MBB4887462.1"/>
    </source>
</evidence>
<reference evidence="2 3" key="1">
    <citation type="submission" date="2020-08" db="EMBL/GenBank/DDBJ databases">
        <title>Genomic Encyclopedia of Type Strains, Phase III (KMG-III): the genomes of soil and plant-associated and newly described type strains.</title>
        <authorList>
            <person name="Whitman W."/>
        </authorList>
    </citation>
    <scope>NUCLEOTIDE SEQUENCE [LARGE SCALE GENOMIC DNA]</scope>
    <source>
        <strain evidence="2 3">CECT 3265</strain>
    </source>
</reference>